<evidence type="ECO:0000313" key="4">
    <source>
        <dbReference type="Proteomes" id="UP000632849"/>
    </source>
</evidence>
<evidence type="ECO:0000256" key="1">
    <source>
        <dbReference type="SAM" id="MobiDB-lite"/>
    </source>
</evidence>
<feature type="compositionally biased region" description="Polar residues" evidence="1">
    <location>
        <begin position="22"/>
        <end position="36"/>
    </location>
</feature>
<accession>A0A919ES42</accession>
<feature type="region of interest" description="Disordered" evidence="1">
    <location>
        <begin position="1"/>
        <end position="36"/>
    </location>
</feature>
<reference evidence="3" key="2">
    <citation type="submission" date="2020-09" db="EMBL/GenBank/DDBJ databases">
        <authorList>
            <person name="Sun Q."/>
            <person name="Ohkuma M."/>
        </authorList>
    </citation>
    <scope>NUCLEOTIDE SEQUENCE</scope>
    <source>
        <strain evidence="3">JCM 4122</strain>
    </source>
</reference>
<dbReference type="Pfam" id="PF02467">
    <property type="entry name" value="Whib"/>
    <property type="match status" value="1"/>
</dbReference>
<sequence length="238" mass="26074">MEPSKAVVTHADPFPSRKTDDAMTSMTAGRPTQGTTSRITLTSDDITRELVSTHTPAALAEAGYLTGPDGHAVAGQMREHQLDEALLLGRCSTTNDVDAFYRRDEEPDEQWHARREATIAKYCARCPIAAACLELALRYPEAPQDLAVRGGVTEEDQLALADTEAERLAAARARDRAPYEQQTMRLHAARQVLGLAQTLIGLSVKPKARNKNHAELRVAVSELEPLRSDHRRATGWAA</sequence>
<dbReference type="InterPro" id="IPR034768">
    <property type="entry name" value="4FE4S_WBL"/>
</dbReference>
<reference evidence="3" key="1">
    <citation type="journal article" date="2014" name="Int. J. Syst. Evol. Microbiol.">
        <title>Complete genome sequence of Corynebacterium casei LMG S-19264T (=DSM 44701T), isolated from a smear-ripened cheese.</title>
        <authorList>
            <consortium name="US DOE Joint Genome Institute (JGI-PGF)"/>
            <person name="Walter F."/>
            <person name="Albersmeier A."/>
            <person name="Kalinowski J."/>
            <person name="Ruckert C."/>
        </authorList>
    </citation>
    <scope>NUCLEOTIDE SEQUENCE</scope>
    <source>
        <strain evidence="3">JCM 4122</strain>
    </source>
</reference>
<comment type="caution">
    <text evidence="3">The sequence shown here is derived from an EMBL/GenBank/DDBJ whole genome shotgun (WGS) entry which is preliminary data.</text>
</comment>
<dbReference type="PROSITE" id="PS51674">
    <property type="entry name" value="4FE4S_WBL"/>
    <property type="match status" value="1"/>
</dbReference>
<gene>
    <name evidence="3" type="ORF">GCM10017667_68550</name>
</gene>
<dbReference type="Proteomes" id="UP000632849">
    <property type="component" value="Unassembled WGS sequence"/>
</dbReference>
<organism evidence="3 4">
    <name type="scientific">Streptomyces filamentosus</name>
    <name type="common">Streptomyces roseosporus</name>
    <dbReference type="NCBI Taxonomy" id="67294"/>
    <lineage>
        <taxon>Bacteria</taxon>
        <taxon>Bacillati</taxon>
        <taxon>Actinomycetota</taxon>
        <taxon>Actinomycetes</taxon>
        <taxon>Kitasatosporales</taxon>
        <taxon>Streptomycetaceae</taxon>
        <taxon>Streptomyces</taxon>
    </lineage>
</organism>
<evidence type="ECO:0000259" key="2">
    <source>
        <dbReference type="PROSITE" id="PS51674"/>
    </source>
</evidence>
<feature type="domain" description="4Fe-4S Wbl-type" evidence="2">
    <location>
        <begin position="90"/>
        <end position="159"/>
    </location>
</feature>
<evidence type="ECO:0000313" key="3">
    <source>
        <dbReference type="EMBL" id="GHG22840.1"/>
    </source>
</evidence>
<name>A0A919ES42_STRFL</name>
<protein>
    <recommendedName>
        <fullName evidence="2">4Fe-4S Wbl-type domain-containing protein</fullName>
    </recommendedName>
</protein>
<proteinExistence type="predicted"/>
<dbReference type="AlphaFoldDB" id="A0A919ES42"/>
<keyword evidence="4" id="KW-1185">Reference proteome</keyword>
<dbReference type="EMBL" id="BNBE01000003">
    <property type="protein sequence ID" value="GHG22840.1"/>
    <property type="molecule type" value="Genomic_DNA"/>
</dbReference>